<dbReference type="GO" id="GO:0003677">
    <property type="term" value="F:DNA binding"/>
    <property type="evidence" value="ECO:0007669"/>
    <property type="project" value="UniProtKB-KW"/>
</dbReference>
<evidence type="ECO:0000259" key="3">
    <source>
        <dbReference type="PROSITE" id="PS51000"/>
    </source>
</evidence>
<keyword evidence="2" id="KW-0804">Transcription</keyword>
<proteinExistence type="predicted"/>
<name>A0A251WXD0_9RHOB</name>
<evidence type="ECO:0000256" key="2">
    <source>
        <dbReference type="ARBA" id="ARBA00023163"/>
    </source>
</evidence>
<keyword evidence="1" id="KW-0805">Transcription regulation</keyword>
<dbReference type="InterPro" id="IPR036390">
    <property type="entry name" value="WH_DNA-bd_sf"/>
</dbReference>
<dbReference type="PANTHER" id="PTHR34580:SF3">
    <property type="entry name" value="PROTEIN PAFB"/>
    <property type="match status" value="1"/>
</dbReference>
<dbReference type="EMBL" id="MSPP01000003">
    <property type="protein sequence ID" value="OUD09032.1"/>
    <property type="molecule type" value="Genomic_DNA"/>
</dbReference>
<dbReference type="InterPro" id="IPR001034">
    <property type="entry name" value="DeoR_HTH"/>
</dbReference>
<comment type="caution">
    <text evidence="4">The sequence shown here is derived from an EMBL/GenBank/DDBJ whole genome shotgun (WGS) entry which is preliminary data.</text>
</comment>
<evidence type="ECO:0000313" key="4">
    <source>
        <dbReference type="EMBL" id="OUD09032.1"/>
    </source>
</evidence>
<dbReference type="PANTHER" id="PTHR34580">
    <property type="match status" value="1"/>
</dbReference>
<dbReference type="Gene3D" id="1.10.10.10">
    <property type="entry name" value="Winged helix-like DNA-binding domain superfamily/Winged helix DNA-binding domain"/>
    <property type="match status" value="1"/>
</dbReference>
<dbReference type="AlphaFoldDB" id="A0A251WXD0"/>
<organism evidence="4 5">
    <name type="scientific">Marivivens niveibacter</name>
    <dbReference type="NCBI Taxonomy" id="1930667"/>
    <lineage>
        <taxon>Bacteria</taxon>
        <taxon>Pseudomonadati</taxon>
        <taxon>Pseudomonadota</taxon>
        <taxon>Alphaproteobacteria</taxon>
        <taxon>Rhodobacterales</taxon>
        <taxon>Paracoccaceae</taxon>
        <taxon>Marivivens group</taxon>
        <taxon>Marivivens</taxon>
    </lineage>
</organism>
<dbReference type="OrthoDB" id="9807255at2"/>
<gene>
    <name evidence="4" type="ORF">BVC71_09980</name>
</gene>
<keyword evidence="5" id="KW-1185">Reference proteome</keyword>
<dbReference type="Pfam" id="PF08279">
    <property type="entry name" value="HTH_11"/>
    <property type="match status" value="1"/>
</dbReference>
<sequence length="238" mass="26920">MRRADRLFEIVQLLRGGRLTTAAQLADRLEVSKRTIYRDVTDLMASGVPITGEAGTGYIMGAGFDLPPLMFSESEIIALVAGARMIEVWGGKQMGLNATEAIVKIASVLPDHLKSRIDSVQVNTVDMNDLTDDTRRHVDTVEQAAHLRQSLTMAYRDEQGAVSHRTVRPLGVWYWGKVWTMVCWCELRNDFRMFRLDRVVDLQIGEVFRDERGKTLRDFFQSDRIKNDPRPPKGKGAP</sequence>
<reference evidence="4 5" key="1">
    <citation type="submission" date="2016-12" db="EMBL/GenBank/DDBJ databases">
        <title>The draft genome sequence of HSLHS2.</title>
        <authorList>
            <person name="Hu D."/>
            <person name="Wang L."/>
            <person name="Shao Z."/>
        </authorList>
    </citation>
    <scope>NUCLEOTIDE SEQUENCE [LARGE SCALE GENOMIC DNA]</scope>
    <source>
        <strain evidence="4">MCCC 1A06712</strain>
    </source>
</reference>
<evidence type="ECO:0000256" key="1">
    <source>
        <dbReference type="ARBA" id="ARBA00023015"/>
    </source>
</evidence>
<protein>
    <submittedName>
        <fullName evidence="4">DNA-binding transcriptional regulator</fullName>
    </submittedName>
</protein>
<dbReference type="Proteomes" id="UP000194664">
    <property type="component" value="Unassembled WGS sequence"/>
</dbReference>
<dbReference type="GO" id="GO:0003700">
    <property type="term" value="F:DNA-binding transcription factor activity"/>
    <property type="evidence" value="ECO:0007669"/>
    <property type="project" value="InterPro"/>
</dbReference>
<dbReference type="InterPro" id="IPR036388">
    <property type="entry name" value="WH-like_DNA-bd_sf"/>
</dbReference>
<dbReference type="RefSeq" id="WP_086451513.1">
    <property type="nucleotide sequence ID" value="NZ_MSPP01000003.1"/>
</dbReference>
<accession>A0A251WXD0</accession>
<dbReference type="InterPro" id="IPR013196">
    <property type="entry name" value="HTH_11"/>
</dbReference>
<dbReference type="Pfam" id="PF13280">
    <property type="entry name" value="WYL"/>
    <property type="match status" value="1"/>
</dbReference>
<evidence type="ECO:0000313" key="5">
    <source>
        <dbReference type="Proteomes" id="UP000194664"/>
    </source>
</evidence>
<keyword evidence="4" id="KW-0238">DNA-binding</keyword>
<dbReference type="PROSITE" id="PS51000">
    <property type="entry name" value="HTH_DEOR_2"/>
    <property type="match status" value="1"/>
</dbReference>
<dbReference type="SUPFAM" id="SSF46785">
    <property type="entry name" value="Winged helix' DNA-binding domain"/>
    <property type="match status" value="1"/>
</dbReference>
<dbReference type="PROSITE" id="PS52050">
    <property type="entry name" value="WYL"/>
    <property type="match status" value="1"/>
</dbReference>
<feature type="domain" description="HTH deoR-type" evidence="3">
    <location>
        <begin position="3"/>
        <end position="58"/>
    </location>
</feature>
<dbReference type="InterPro" id="IPR026881">
    <property type="entry name" value="WYL_dom"/>
</dbReference>
<dbReference type="InterPro" id="IPR051534">
    <property type="entry name" value="CBASS_pafABC_assoc_protein"/>
</dbReference>